<dbReference type="Pfam" id="PF00206">
    <property type="entry name" value="Lyase_1"/>
    <property type="match status" value="1"/>
</dbReference>
<dbReference type="FunFam" id="1.10.275.10:FF:000001">
    <property type="entry name" value="Fumarate hydratase, mitochondrial"/>
    <property type="match status" value="1"/>
</dbReference>
<dbReference type="InterPro" id="IPR020557">
    <property type="entry name" value="Fumarate_lyase_CS"/>
</dbReference>
<dbReference type="InterPro" id="IPR018951">
    <property type="entry name" value="Fumarase_C_C"/>
</dbReference>
<dbReference type="FunFam" id="1.20.200.10:FF:000001">
    <property type="entry name" value="Fumarate hydratase, mitochondrial"/>
    <property type="match status" value="1"/>
</dbReference>
<keyword evidence="7" id="KW-1185">Reference proteome</keyword>
<dbReference type="InterPro" id="IPR008948">
    <property type="entry name" value="L-Aspartase-like"/>
</dbReference>
<dbReference type="Pfam" id="PF10415">
    <property type="entry name" value="FumaraseC_C"/>
    <property type="match status" value="1"/>
</dbReference>
<keyword evidence="1 4" id="KW-0456">Lyase</keyword>
<dbReference type="PROSITE" id="PS00163">
    <property type="entry name" value="FUMARATE_LYASES"/>
    <property type="match status" value="1"/>
</dbReference>
<accession>A0A9N8CW97</accession>
<dbReference type="EC" id="4.3.1.1" evidence="4"/>
<dbReference type="Gene3D" id="1.10.40.30">
    <property type="entry name" value="Fumarase/aspartase (C-terminal domain)"/>
    <property type="match status" value="1"/>
</dbReference>
<feature type="domain" description="Fumarate lyase N-terminal" evidence="2">
    <location>
        <begin position="10"/>
        <end position="339"/>
    </location>
</feature>
<dbReference type="Gene3D" id="1.20.200.10">
    <property type="entry name" value="Fumarase/aspartase (Central domain)"/>
    <property type="match status" value="1"/>
</dbReference>
<dbReference type="PRINTS" id="PR00145">
    <property type="entry name" value="ARGSUCLYASE"/>
</dbReference>
<evidence type="ECO:0000313" key="7">
    <source>
        <dbReference type="Proteomes" id="UP000837205"/>
    </source>
</evidence>
<dbReference type="SUPFAM" id="SSF48557">
    <property type="entry name" value="L-aspartase-like"/>
    <property type="match status" value="1"/>
</dbReference>
<evidence type="ECO:0000313" key="5">
    <source>
        <dbReference type="EMBL" id="CAC9242767.1"/>
    </source>
</evidence>
<dbReference type="InterPro" id="IPR051546">
    <property type="entry name" value="Aspartate_Ammonia-Lyase"/>
</dbReference>
<dbReference type="Proteomes" id="UP000837205">
    <property type="component" value="Unassembled WGS sequence"/>
</dbReference>
<dbReference type="AlphaFoldDB" id="A0A9N8CW97"/>
<dbReference type="PANTHER" id="PTHR42696">
    <property type="entry name" value="ASPARTATE AMMONIA-LYASE"/>
    <property type="match status" value="1"/>
</dbReference>
<evidence type="ECO:0000313" key="6">
    <source>
        <dbReference type="Proteomes" id="UP000834503"/>
    </source>
</evidence>
<comment type="caution">
    <text evidence="4">The sequence shown here is derived from an EMBL/GenBank/DDBJ whole genome shotgun (WGS) entry which is preliminary data.</text>
</comment>
<evidence type="ECO:0000259" key="3">
    <source>
        <dbReference type="Pfam" id="PF10415"/>
    </source>
</evidence>
<dbReference type="RefSeq" id="WP_227409164.1">
    <property type="nucleotide sequence ID" value="NZ_CAHPQT010000024.1"/>
</dbReference>
<evidence type="ECO:0000259" key="2">
    <source>
        <dbReference type="Pfam" id="PF00206"/>
    </source>
</evidence>
<dbReference type="Proteomes" id="UP000834503">
    <property type="component" value="Unassembled WGS sequence"/>
</dbReference>
<evidence type="ECO:0000256" key="1">
    <source>
        <dbReference type="ARBA" id="ARBA00023239"/>
    </source>
</evidence>
<proteinExistence type="predicted"/>
<reference evidence="4" key="1">
    <citation type="submission" date="2020-05" db="EMBL/GenBank/DDBJ databases">
        <authorList>
            <person name="Delgado-Blas J."/>
        </authorList>
    </citation>
    <scope>NUCLEOTIDE SEQUENCE</scope>
    <source>
        <strain evidence="4">BB1459</strain>
        <strain evidence="5">BB1480</strain>
    </source>
</reference>
<dbReference type="GO" id="GO:0006099">
    <property type="term" value="P:tricarboxylic acid cycle"/>
    <property type="evidence" value="ECO:0007669"/>
    <property type="project" value="InterPro"/>
</dbReference>
<sequence length="476" mass="52138">MREEKDLLGTLMVPDEAYYGIQTQRAVLNFSVSGKTAGEIPHFLWSIAAIKQAAAEANRQIGALDEQKASAIVTALKEVMAGDFDAHFPIDIFQGGGGTSTNMNMNEVVANRASELITGKRGYDEIHPNTHVNMGQSTNDVIPAAMKMTSRMNINQLLIQLEELEAVLSEKSFLFSDKVKLGRTCLQDAVPMTFGQQFGAYRTQVSKLRAKMAEVSEEALFLPLGATAIGTGLSTHEGYIPAVYQWLEIITGDKYTPESDFFDGLQHGDFYIEFSAQLKKIAAFLSKMATDFRIQGSGPRAGFNEIIVPAVQPGSSIMPGKINPVIPELINQIAYQVIGNDVTVTMAVEGGELDLNVWEPVLLKVLFESCSLLSKGIPLFIDKCLKGIAINEKVSARYAEESTALATIISTLFGYQVGSRIAKTAFQQQTSVKQVVLAENLLTPEQADYLLDPMNMTDPQKSTAVIKRYQKEMNIL</sequence>
<organism evidence="4 6">
    <name type="scientific">Citrobacter werkmanii</name>
    <dbReference type="NCBI Taxonomy" id="67827"/>
    <lineage>
        <taxon>Bacteria</taxon>
        <taxon>Pseudomonadati</taxon>
        <taxon>Pseudomonadota</taxon>
        <taxon>Gammaproteobacteria</taxon>
        <taxon>Enterobacterales</taxon>
        <taxon>Enterobacteriaceae</taxon>
        <taxon>Citrobacter</taxon>
        <taxon>Citrobacter freundii complex</taxon>
    </lineage>
</organism>
<dbReference type="PANTHER" id="PTHR42696:SF2">
    <property type="entry name" value="ASPARTATE AMMONIA-LYASE"/>
    <property type="match status" value="1"/>
</dbReference>
<dbReference type="EMBL" id="CAHPQX010000025">
    <property type="protein sequence ID" value="CAB5589140.1"/>
    <property type="molecule type" value="Genomic_DNA"/>
</dbReference>
<dbReference type="InterPro" id="IPR000362">
    <property type="entry name" value="Fumarate_lyase_fam"/>
</dbReference>
<protein>
    <submittedName>
        <fullName evidence="4">Aspartate ammonia-lyase</fullName>
        <ecNumber evidence="4">4.3.1.1</ecNumber>
    </submittedName>
</protein>
<dbReference type="InterPro" id="IPR024083">
    <property type="entry name" value="Fumarase/histidase_N"/>
</dbReference>
<dbReference type="PRINTS" id="PR00149">
    <property type="entry name" value="FUMRATELYASE"/>
</dbReference>
<evidence type="ECO:0000313" key="4">
    <source>
        <dbReference type="EMBL" id="CAB5589140.1"/>
    </source>
</evidence>
<name>A0A9N8CW97_9ENTR</name>
<dbReference type="EMBL" id="CAIIUA010000001">
    <property type="protein sequence ID" value="CAC9242767.1"/>
    <property type="molecule type" value="Genomic_DNA"/>
</dbReference>
<gene>
    <name evidence="4" type="primary">aspA_1</name>
    <name evidence="5" type="synonym">aspA_2</name>
    <name evidence="4" type="ORF">GHA_04444</name>
    <name evidence="5" type="ORF">TML_04834</name>
</gene>
<dbReference type="GO" id="GO:0042802">
    <property type="term" value="F:identical protein binding"/>
    <property type="evidence" value="ECO:0007669"/>
    <property type="project" value="UniProtKB-ARBA"/>
</dbReference>
<dbReference type="GO" id="GO:0005829">
    <property type="term" value="C:cytosol"/>
    <property type="evidence" value="ECO:0007669"/>
    <property type="project" value="TreeGrafter"/>
</dbReference>
<feature type="domain" description="Fumarase C C-terminal" evidence="3">
    <location>
        <begin position="405"/>
        <end position="457"/>
    </location>
</feature>
<dbReference type="Gene3D" id="1.10.275.10">
    <property type="entry name" value="Fumarase/aspartase (N-terminal domain)"/>
    <property type="match status" value="1"/>
</dbReference>
<dbReference type="InterPro" id="IPR022761">
    <property type="entry name" value="Fumarate_lyase_N"/>
</dbReference>
<dbReference type="GO" id="GO:0006531">
    <property type="term" value="P:aspartate metabolic process"/>
    <property type="evidence" value="ECO:0007669"/>
    <property type="project" value="TreeGrafter"/>
</dbReference>
<dbReference type="NCBIfam" id="NF008909">
    <property type="entry name" value="PRK12273.1"/>
    <property type="match status" value="1"/>
</dbReference>
<dbReference type="GO" id="GO:0008797">
    <property type="term" value="F:aspartate ammonia-lyase activity"/>
    <property type="evidence" value="ECO:0007669"/>
    <property type="project" value="UniProtKB-EC"/>
</dbReference>